<dbReference type="Gene3D" id="3.90.1150.10">
    <property type="entry name" value="Aspartate Aminotransferase, domain 1"/>
    <property type="match status" value="1"/>
</dbReference>
<gene>
    <name evidence="9" type="ORF">SZ63_06980</name>
</gene>
<evidence type="ECO:0000256" key="3">
    <source>
        <dbReference type="ARBA" id="ARBA00022576"/>
    </source>
</evidence>
<evidence type="ECO:0000313" key="10">
    <source>
        <dbReference type="Proteomes" id="UP000035301"/>
    </source>
</evidence>
<feature type="domain" description="Aminotransferase class V" evidence="8">
    <location>
        <begin position="22"/>
        <end position="323"/>
    </location>
</feature>
<dbReference type="InterPro" id="IPR024169">
    <property type="entry name" value="SP_NH2Trfase/AEP_transaminase"/>
</dbReference>
<dbReference type="PATRIC" id="fig|1550566.3.peg.1519"/>
<organism evidence="9 10">
    <name type="scientific">Methanoculleus sediminis</name>
    <dbReference type="NCBI Taxonomy" id="1550566"/>
    <lineage>
        <taxon>Archaea</taxon>
        <taxon>Methanobacteriati</taxon>
        <taxon>Methanobacteriota</taxon>
        <taxon>Stenosarchaea group</taxon>
        <taxon>Methanomicrobia</taxon>
        <taxon>Methanomicrobiales</taxon>
        <taxon>Methanomicrobiaceae</taxon>
        <taxon>Methanoculleus</taxon>
    </lineage>
</organism>
<evidence type="ECO:0000256" key="1">
    <source>
        <dbReference type="ARBA" id="ARBA00001933"/>
    </source>
</evidence>
<evidence type="ECO:0000256" key="2">
    <source>
        <dbReference type="ARBA" id="ARBA00009236"/>
    </source>
</evidence>
<comment type="caution">
    <text evidence="9">The sequence shown here is derived from an EMBL/GenBank/DDBJ whole genome shotgun (WGS) entry which is preliminary data.</text>
</comment>
<protein>
    <submittedName>
        <fullName evidence="9">Aminotransferase</fullName>
    </submittedName>
</protein>
<dbReference type="PROSITE" id="PS00595">
    <property type="entry name" value="AA_TRANSFER_CLASS_5"/>
    <property type="match status" value="1"/>
</dbReference>
<dbReference type="EMBL" id="JXOJ01000002">
    <property type="protein sequence ID" value="KLK88720.1"/>
    <property type="molecule type" value="Genomic_DNA"/>
</dbReference>
<dbReference type="InterPro" id="IPR000192">
    <property type="entry name" value="Aminotrans_V_dom"/>
</dbReference>
<dbReference type="GO" id="GO:0004760">
    <property type="term" value="F:L-serine-pyruvate transaminase activity"/>
    <property type="evidence" value="ECO:0007669"/>
    <property type="project" value="TreeGrafter"/>
</dbReference>
<dbReference type="PANTHER" id="PTHR21152:SF24">
    <property type="entry name" value="ALANINE--GLYOXYLATE AMINOTRANSFERASE 1"/>
    <property type="match status" value="1"/>
</dbReference>
<dbReference type="GO" id="GO:0019265">
    <property type="term" value="P:glycine biosynthetic process, by transamination of glyoxylate"/>
    <property type="evidence" value="ECO:0007669"/>
    <property type="project" value="TreeGrafter"/>
</dbReference>
<comment type="cofactor">
    <cofactor evidence="1 7">
        <name>pyridoxal 5'-phosphate</name>
        <dbReference type="ChEBI" id="CHEBI:597326"/>
    </cofactor>
</comment>
<evidence type="ECO:0000256" key="7">
    <source>
        <dbReference type="RuleBase" id="RU004504"/>
    </source>
</evidence>
<dbReference type="RefSeq" id="WP_048183115.1">
    <property type="nucleotide sequence ID" value="NZ_JXOJ01000002.1"/>
</dbReference>
<accession>A0A0H1R0K1</accession>
<keyword evidence="3 9" id="KW-0032">Aminotransferase</keyword>
<dbReference type="OrthoDB" id="35685at2157"/>
<sequence>MEQEPLLMIPGPVPIPQRVRAAMTRQAINHRGPEFGAAYAETVQTLKTLFGTVNELYIISGSGSAGMEAGVANFARDKRIVSLVNGKFGDRFAKIGARYGTVTTLESEWGTPLDLAALERELEAGAEVVTMVHNETSAGIKNPAPEVGKLARKHDALFIMDGVTSIGGDDVRMDEWGVDIAVVGSQKCLAAPAGLAAIAVGDRAWDRISEKRPFYLDMAAYRKSGKGSPMETPYTPAVPLFLALHEACKMIEEEGVAARIARHRRMADAVRAAAKGWGVDLFPTLDEHHAYSNTATAMRIPDGVTDNDLRGTVKKFGIEIAGGQDHLKGKIFRIGTMGGVGAQEILATLAAVQFALRKSGFAAGDGVEAAAGVLLG</sequence>
<evidence type="ECO:0000259" key="8">
    <source>
        <dbReference type="Pfam" id="PF00266"/>
    </source>
</evidence>
<dbReference type="PANTHER" id="PTHR21152">
    <property type="entry name" value="AMINOTRANSFERASE CLASS V"/>
    <property type="match status" value="1"/>
</dbReference>
<dbReference type="InterPro" id="IPR015424">
    <property type="entry name" value="PyrdxlP-dep_Trfase"/>
</dbReference>
<comment type="similarity">
    <text evidence="2 6">Belongs to the class-V pyridoxal-phosphate-dependent aminotransferase family.</text>
</comment>
<reference evidence="9 10" key="1">
    <citation type="journal article" date="2015" name="Int. J. Syst. Evol. Microbiol.">
        <title>Methanoculleus sediminis sp. nov., a methanogen from sediments near a submarine mud volcano.</title>
        <authorList>
            <person name="Chen S.C."/>
            <person name="Chen M.F."/>
            <person name="Lai M.C."/>
            <person name="Weng C.Y."/>
            <person name="Wu S.Y."/>
            <person name="Lin S."/>
            <person name="Yang T.F."/>
            <person name="Chen P.C."/>
        </authorList>
    </citation>
    <scope>NUCLEOTIDE SEQUENCE [LARGE SCALE GENOMIC DNA]</scope>
    <source>
        <strain evidence="9 10">S3Fa</strain>
    </source>
</reference>
<keyword evidence="5" id="KW-0663">Pyridoxal phosphate</keyword>
<keyword evidence="4 9" id="KW-0808">Transferase</keyword>
<dbReference type="InterPro" id="IPR015422">
    <property type="entry name" value="PyrdxlP-dep_Trfase_small"/>
</dbReference>
<name>A0A0H1R0K1_9EURY</name>
<evidence type="ECO:0000256" key="4">
    <source>
        <dbReference type="ARBA" id="ARBA00022679"/>
    </source>
</evidence>
<evidence type="ECO:0000313" key="9">
    <source>
        <dbReference type="EMBL" id="KLK88720.1"/>
    </source>
</evidence>
<dbReference type="STRING" id="1550566.SZ63_06980"/>
<evidence type="ECO:0000256" key="6">
    <source>
        <dbReference type="RuleBase" id="RU004075"/>
    </source>
</evidence>
<dbReference type="GO" id="GO:0008453">
    <property type="term" value="F:alanine-glyoxylate transaminase activity"/>
    <property type="evidence" value="ECO:0007669"/>
    <property type="project" value="TreeGrafter"/>
</dbReference>
<evidence type="ECO:0000256" key="5">
    <source>
        <dbReference type="ARBA" id="ARBA00022898"/>
    </source>
</evidence>
<keyword evidence="10" id="KW-1185">Reference proteome</keyword>
<dbReference type="InterPro" id="IPR020578">
    <property type="entry name" value="Aminotrans_V_PyrdxlP_BS"/>
</dbReference>
<proteinExistence type="inferred from homology"/>
<dbReference type="InterPro" id="IPR015421">
    <property type="entry name" value="PyrdxlP-dep_Trfase_major"/>
</dbReference>
<dbReference type="Gene3D" id="3.40.640.10">
    <property type="entry name" value="Type I PLP-dependent aspartate aminotransferase-like (Major domain)"/>
    <property type="match status" value="1"/>
</dbReference>
<dbReference type="SUPFAM" id="SSF53383">
    <property type="entry name" value="PLP-dependent transferases"/>
    <property type="match status" value="1"/>
</dbReference>
<dbReference type="AlphaFoldDB" id="A0A0H1R0K1"/>
<dbReference type="Proteomes" id="UP000035301">
    <property type="component" value="Unassembled WGS sequence"/>
</dbReference>
<dbReference type="PIRSF" id="PIRSF000524">
    <property type="entry name" value="SPT"/>
    <property type="match status" value="1"/>
</dbReference>
<dbReference type="Pfam" id="PF00266">
    <property type="entry name" value="Aminotran_5"/>
    <property type="match status" value="1"/>
</dbReference>